<proteinExistence type="predicted"/>
<dbReference type="Proteomes" id="UP000231644">
    <property type="component" value="Unassembled WGS sequence"/>
</dbReference>
<dbReference type="InterPro" id="IPR057189">
    <property type="entry name" value="DUF7867"/>
</dbReference>
<protein>
    <submittedName>
        <fullName evidence="3">Flp pilus assembly protein TadG</fullName>
    </submittedName>
</protein>
<name>A0A1I1NF33_9RHOB</name>
<evidence type="ECO:0000313" key="3">
    <source>
        <dbReference type="EMBL" id="SFC96147.1"/>
    </source>
</evidence>
<feature type="domain" description="DUF7867" evidence="2">
    <location>
        <begin position="163"/>
        <end position="415"/>
    </location>
</feature>
<dbReference type="AlphaFoldDB" id="A0A1I1NF33"/>
<feature type="domain" description="Putative Flp pilus-assembly TadG-like N-terminal" evidence="1">
    <location>
        <begin position="13"/>
        <end position="57"/>
    </location>
</feature>
<keyword evidence="4" id="KW-1185">Reference proteome</keyword>
<evidence type="ECO:0000259" key="2">
    <source>
        <dbReference type="Pfam" id="PF25269"/>
    </source>
</evidence>
<accession>A0A1I1NF33</accession>
<dbReference type="OrthoDB" id="7863619at2"/>
<dbReference type="STRING" id="517719.SAMN05421762_2938"/>
<gene>
    <name evidence="3" type="ORF">SAMN05421762_2938</name>
</gene>
<dbReference type="Pfam" id="PF13400">
    <property type="entry name" value="Tad"/>
    <property type="match status" value="1"/>
</dbReference>
<sequence length="431" mass="46744">MRRLTRFRGEDRGSMTVLSLYFLAGILAVSAFAVDFAYLLAARNQLQVAADAAGHAALYYRERNGADASKLKAIEVASYSMPQSSYGTVLRADDIQFGHWSYANRTFTVDESSLEAVRVRPGRSEARGNPVTAYLFRIMDRKLWDLTAQAVFVTFDPHCLREGFVAEGVVDIQSNNGYEKGFCVHSNDHVSVNSNNTFEAGTVVSMPDSTEIDLPRSGFATNEGLKAALRNGYYRLRVLNQLEQMHEDLYWASGRFLPSYIESAVPVIYTGKKIDGSALVEGRVHRVSCSGNSLTVEPGTRVSKVVIVTDCAVKFGNGVVLEDSVIFSRSEDIKSITAVEGLQIGKDDNCAEGGGAQIITYGGMDVPAAMEFYGGKVIARKDVQFAANAGGIEGASIISGGVISGTSNMQMGFCGTGMEDPFSVPYFRLAY</sequence>
<dbReference type="InterPro" id="IPR028087">
    <property type="entry name" value="Tad_N"/>
</dbReference>
<evidence type="ECO:0000259" key="1">
    <source>
        <dbReference type="Pfam" id="PF13400"/>
    </source>
</evidence>
<dbReference type="Pfam" id="PF25269">
    <property type="entry name" value="DUF7867"/>
    <property type="match status" value="1"/>
</dbReference>
<organism evidence="3 4">
    <name type="scientific">Pseudooceanicola nitratireducens</name>
    <dbReference type="NCBI Taxonomy" id="517719"/>
    <lineage>
        <taxon>Bacteria</taxon>
        <taxon>Pseudomonadati</taxon>
        <taxon>Pseudomonadota</taxon>
        <taxon>Alphaproteobacteria</taxon>
        <taxon>Rhodobacterales</taxon>
        <taxon>Paracoccaceae</taxon>
        <taxon>Pseudooceanicola</taxon>
    </lineage>
</organism>
<dbReference type="EMBL" id="FOLX01000001">
    <property type="protein sequence ID" value="SFC96147.1"/>
    <property type="molecule type" value="Genomic_DNA"/>
</dbReference>
<evidence type="ECO:0000313" key="4">
    <source>
        <dbReference type="Proteomes" id="UP000231644"/>
    </source>
</evidence>
<reference evidence="3 4" key="1">
    <citation type="submission" date="2016-10" db="EMBL/GenBank/DDBJ databases">
        <authorList>
            <person name="de Groot N.N."/>
        </authorList>
    </citation>
    <scope>NUCLEOTIDE SEQUENCE [LARGE SCALE GENOMIC DNA]</scope>
    <source>
        <strain evidence="3 4">DSM 29619</strain>
    </source>
</reference>